<gene>
    <name evidence="2" type="ORF">CkaCkLH20_10453</name>
</gene>
<name>A0A9P6LGF2_9PEZI</name>
<evidence type="ECO:0000256" key="1">
    <source>
        <dbReference type="SAM" id="SignalP"/>
    </source>
</evidence>
<evidence type="ECO:0000313" key="2">
    <source>
        <dbReference type="EMBL" id="KAF9872116.1"/>
    </source>
</evidence>
<organism evidence="2 3">
    <name type="scientific">Colletotrichum karsti</name>
    <dbReference type="NCBI Taxonomy" id="1095194"/>
    <lineage>
        <taxon>Eukaryota</taxon>
        <taxon>Fungi</taxon>
        <taxon>Dikarya</taxon>
        <taxon>Ascomycota</taxon>
        <taxon>Pezizomycotina</taxon>
        <taxon>Sordariomycetes</taxon>
        <taxon>Hypocreomycetidae</taxon>
        <taxon>Glomerellales</taxon>
        <taxon>Glomerellaceae</taxon>
        <taxon>Colletotrichum</taxon>
        <taxon>Colletotrichum boninense species complex</taxon>
    </lineage>
</organism>
<keyword evidence="3" id="KW-1185">Reference proteome</keyword>
<dbReference type="RefSeq" id="XP_038741577.1">
    <property type="nucleotide sequence ID" value="XM_038893167.1"/>
</dbReference>
<evidence type="ECO:0000313" key="3">
    <source>
        <dbReference type="Proteomes" id="UP000781932"/>
    </source>
</evidence>
<dbReference type="OrthoDB" id="4161406at2759"/>
<feature type="signal peptide" evidence="1">
    <location>
        <begin position="1"/>
        <end position="19"/>
    </location>
</feature>
<dbReference type="Proteomes" id="UP000781932">
    <property type="component" value="Unassembled WGS sequence"/>
</dbReference>
<feature type="chain" id="PRO_5040151709" evidence="1">
    <location>
        <begin position="20"/>
        <end position="201"/>
    </location>
</feature>
<protein>
    <submittedName>
        <fullName evidence="2">Uncharacterized protein</fullName>
    </submittedName>
</protein>
<proteinExistence type="predicted"/>
<dbReference type="EMBL" id="JAATWM020000040">
    <property type="protein sequence ID" value="KAF9872116.1"/>
    <property type="molecule type" value="Genomic_DNA"/>
</dbReference>
<dbReference type="GeneID" id="62166241"/>
<reference evidence="2" key="1">
    <citation type="submission" date="2020-03" db="EMBL/GenBank/DDBJ databases">
        <authorList>
            <person name="He L."/>
        </authorList>
    </citation>
    <scope>NUCLEOTIDE SEQUENCE</scope>
    <source>
        <strain evidence="2">CkLH20</strain>
    </source>
</reference>
<dbReference type="AlphaFoldDB" id="A0A9P6LGF2"/>
<comment type="caution">
    <text evidence="2">The sequence shown here is derived from an EMBL/GenBank/DDBJ whole genome shotgun (WGS) entry which is preliminary data.</text>
</comment>
<accession>A0A9P6LGF2</accession>
<sequence>MHISPLLGMVLATTLLLQGVPAPPALVGMAGMVGSKVGGVIAAGLKAGGKGKRDDLAILHIRQMSLEIEAELEKRARGDGPEVAPPGVLQHDWNECVRQARNSSSGINVDGPIGDNHIRVTGLPPACMNLAVAIGGIDNQTAVPVPCGTDCIEYGSLSPGYYEAVRGFINKKLNAGKDVKAKRNIRWSEDAWQNARGGHRD</sequence>
<keyword evidence="1" id="KW-0732">Signal</keyword>
<reference evidence="2" key="2">
    <citation type="submission" date="2020-11" db="EMBL/GenBank/DDBJ databases">
        <title>Whole genome sequencing of Colletotrichum sp.</title>
        <authorList>
            <person name="Li H."/>
        </authorList>
    </citation>
    <scope>NUCLEOTIDE SEQUENCE</scope>
    <source>
        <strain evidence="2">CkLH20</strain>
    </source>
</reference>